<evidence type="ECO:0000259" key="9">
    <source>
        <dbReference type="Pfam" id="PF05737"/>
    </source>
</evidence>
<comment type="subcellular location">
    <subcellularLocation>
        <location evidence="1">Secreted</location>
        <location evidence="1">Cell wall</location>
        <topology evidence="1">Peptidoglycan-anchor</topology>
    </subcellularLocation>
</comment>
<dbReference type="PANTHER" id="PTHR24216:SF65">
    <property type="entry name" value="PAXILLIN-LIKE PROTEIN 1"/>
    <property type="match status" value="1"/>
</dbReference>
<protein>
    <recommendedName>
        <fullName evidence="14">LPXTG cell wall anchor domain-containing protein</fullName>
    </recommendedName>
</protein>
<gene>
    <name evidence="12" type="ORF">GCM10008018_52300</name>
</gene>
<feature type="domain" description="SpaA-like prealbumin fold" evidence="10">
    <location>
        <begin position="891"/>
        <end position="982"/>
    </location>
</feature>
<evidence type="ECO:0000256" key="2">
    <source>
        <dbReference type="ARBA" id="ARBA00022512"/>
    </source>
</evidence>
<dbReference type="Pfam" id="PF05737">
    <property type="entry name" value="Collagen_bind"/>
    <property type="match status" value="4"/>
</dbReference>
<dbReference type="Gene3D" id="2.60.40.10">
    <property type="entry name" value="Immunoglobulins"/>
    <property type="match status" value="1"/>
</dbReference>
<feature type="compositionally biased region" description="Pro residues" evidence="6">
    <location>
        <begin position="1038"/>
        <end position="1084"/>
    </location>
</feature>
<feature type="domain" description="Collagen binding" evidence="9">
    <location>
        <begin position="318"/>
        <end position="445"/>
    </location>
</feature>
<dbReference type="InterPro" id="IPR008966">
    <property type="entry name" value="Adhesion_dom_sf"/>
</dbReference>
<comment type="caution">
    <text evidence="12">The sequence shown here is derived from an EMBL/GenBank/DDBJ whole genome shotgun (WGS) entry which is preliminary data.</text>
</comment>
<feature type="domain" description="SDR-like Ig" evidence="11">
    <location>
        <begin position="59"/>
        <end position="154"/>
    </location>
</feature>
<feature type="region of interest" description="Disordered" evidence="6">
    <location>
        <begin position="993"/>
        <end position="1122"/>
    </location>
</feature>
<dbReference type="SUPFAM" id="SSF49401">
    <property type="entry name" value="Bacterial adhesins"/>
    <property type="match status" value="6"/>
</dbReference>
<proteinExistence type="predicted"/>
<organism evidence="12 13">
    <name type="scientific">Paenibacillus marchantiophytorum</name>
    <dbReference type="NCBI Taxonomy" id="1619310"/>
    <lineage>
        <taxon>Bacteria</taxon>
        <taxon>Bacillati</taxon>
        <taxon>Bacillota</taxon>
        <taxon>Bacilli</taxon>
        <taxon>Bacillales</taxon>
        <taxon>Paenibacillaceae</taxon>
        <taxon>Paenibacillus</taxon>
    </lineage>
</organism>
<evidence type="ECO:0000256" key="7">
    <source>
        <dbReference type="SAM" id="SignalP"/>
    </source>
</evidence>
<keyword evidence="2" id="KW-0134">Cell wall</keyword>
<keyword evidence="13" id="KW-1185">Reference proteome</keyword>
<evidence type="ECO:0000259" key="11">
    <source>
        <dbReference type="Pfam" id="PF17961"/>
    </source>
</evidence>
<accession>A0ABQ1F4A9</accession>
<evidence type="ECO:0000256" key="3">
    <source>
        <dbReference type="ARBA" id="ARBA00022525"/>
    </source>
</evidence>
<feature type="signal peptide" evidence="7">
    <location>
        <begin position="1"/>
        <end position="31"/>
    </location>
</feature>
<feature type="domain" description="Collagen binding" evidence="9">
    <location>
        <begin position="180"/>
        <end position="302"/>
    </location>
</feature>
<evidence type="ECO:0000313" key="13">
    <source>
        <dbReference type="Proteomes" id="UP000615455"/>
    </source>
</evidence>
<dbReference type="EMBL" id="BMHE01000036">
    <property type="protein sequence ID" value="GFZ99597.1"/>
    <property type="molecule type" value="Genomic_DNA"/>
</dbReference>
<keyword evidence="3" id="KW-0964">Secreted</keyword>
<feature type="compositionally biased region" description="Polar residues" evidence="6">
    <location>
        <begin position="1108"/>
        <end position="1122"/>
    </location>
</feature>
<evidence type="ECO:0000256" key="6">
    <source>
        <dbReference type="SAM" id="MobiDB-lite"/>
    </source>
</evidence>
<keyword evidence="4 7" id="KW-0732">Signal</keyword>
<feature type="domain" description="Collagen binding" evidence="9">
    <location>
        <begin position="742"/>
        <end position="868"/>
    </location>
</feature>
<reference evidence="13" key="1">
    <citation type="journal article" date="2019" name="Int. J. Syst. Evol. Microbiol.">
        <title>The Global Catalogue of Microorganisms (GCM) 10K type strain sequencing project: providing services to taxonomists for standard genome sequencing and annotation.</title>
        <authorList>
            <consortium name="The Broad Institute Genomics Platform"/>
            <consortium name="The Broad Institute Genome Sequencing Center for Infectious Disease"/>
            <person name="Wu L."/>
            <person name="Ma J."/>
        </authorList>
    </citation>
    <scope>NUCLEOTIDE SEQUENCE [LARGE SCALE GENOMIC DNA]</scope>
    <source>
        <strain evidence="13">CGMCC 1.15043</strain>
    </source>
</reference>
<dbReference type="NCBIfam" id="TIGR01167">
    <property type="entry name" value="LPXTG_anchor"/>
    <property type="match status" value="1"/>
</dbReference>
<dbReference type="Pfam" id="PF17963">
    <property type="entry name" value="Big_9"/>
    <property type="match status" value="1"/>
</dbReference>
<dbReference type="InterPro" id="IPR013783">
    <property type="entry name" value="Ig-like_fold"/>
</dbReference>
<dbReference type="Gene3D" id="2.60.40.740">
    <property type="match status" value="5"/>
</dbReference>
<dbReference type="Pfam" id="PF00746">
    <property type="entry name" value="Gram_pos_anchor"/>
    <property type="match status" value="1"/>
</dbReference>
<dbReference type="PANTHER" id="PTHR24216">
    <property type="entry name" value="PAXILLIN-RELATED"/>
    <property type="match status" value="1"/>
</dbReference>
<dbReference type="InterPro" id="IPR011252">
    <property type="entry name" value="Fibrogen-bd_dom1"/>
</dbReference>
<dbReference type="SUPFAM" id="SSF49478">
    <property type="entry name" value="Cna protein B-type domain"/>
    <property type="match status" value="1"/>
</dbReference>
<dbReference type="InterPro" id="IPR041033">
    <property type="entry name" value="SpaA_PFL_dom_1"/>
</dbReference>
<dbReference type="Pfam" id="PF17961">
    <property type="entry name" value="Big_8"/>
    <property type="match status" value="1"/>
</dbReference>
<evidence type="ECO:0000256" key="4">
    <source>
        <dbReference type="ARBA" id="ARBA00022729"/>
    </source>
</evidence>
<feature type="domain" description="Gram-positive cocci surface proteins LPxTG" evidence="8">
    <location>
        <begin position="1170"/>
        <end position="1206"/>
    </location>
</feature>
<keyword evidence="5" id="KW-0572">Peptidoglycan-anchor</keyword>
<dbReference type="InterPro" id="IPR008456">
    <property type="entry name" value="Collagen-bd_dom"/>
</dbReference>
<dbReference type="PRINTS" id="PR01217">
    <property type="entry name" value="PRICHEXTENSN"/>
</dbReference>
<dbReference type="Pfam" id="PF17802">
    <property type="entry name" value="SpaA"/>
    <property type="match status" value="1"/>
</dbReference>
<evidence type="ECO:0000256" key="1">
    <source>
        <dbReference type="ARBA" id="ARBA00004168"/>
    </source>
</evidence>
<evidence type="ECO:0008006" key="14">
    <source>
        <dbReference type="Google" id="ProtNLM"/>
    </source>
</evidence>
<evidence type="ECO:0000259" key="10">
    <source>
        <dbReference type="Pfam" id="PF17802"/>
    </source>
</evidence>
<dbReference type="InterPro" id="IPR019931">
    <property type="entry name" value="LPXTG_anchor"/>
</dbReference>
<feature type="domain" description="Collagen binding" evidence="9">
    <location>
        <begin position="601"/>
        <end position="718"/>
    </location>
</feature>
<feature type="chain" id="PRO_5045472375" description="LPXTG cell wall anchor domain-containing protein" evidence="7">
    <location>
        <begin position="32"/>
        <end position="1209"/>
    </location>
</feature>
<dbReference type="RefSeq" id="WP_189017046.1">
    <property type="nucleotide sequence ID" value="NZ_BMHE01000036.1"/>
</dbReference>
<name>A0ABQ1F4A9_9BACL</name>
<sequence length="1209" mass="128532">MFKKKTSALLITLLIFMQSISGFGFVNQANAAVISSNIIDSVSLAVYDSSNHVVTDNVYEQGSKVQVDYTWSFPNSHGYHSGDTFTFTLPQQFLLVNNVTGPLVSGNGDVGTFVANYLTHQVVMTFNENIGLDEVQGTLTFNTKFDMSKITGSTNQTISIPVKGGTQVFSLNFKPNVASTIGKNGVPEGYNAKNIDWTIDVNKKLEPVQNAVVTDPIPVGLSVPVTVAVYDLGINLDGTPVQGALTDTSKYTFNTTGGILTVQFTEASIDTAYRIKYTTPVTDFDKTSFLNKATFSGSNKTPVDASATVTVQQGTALDKTSSGYNSSTQTIDWAIKYNYNERAIVQASAYLTDLFDNTQALVGGVAPSSIKVYPVTLDNSGAESLGSALPVSDYTVNAAPTPPTGKTGFKLQFNNPITQAYKLVYQTKAINRVEGPATISNTATTGLGATDTATRDIDQVIIIKSVNSKDYHAKTVDWKIALNADSESMSSVVLTDNFPKKGLEYRPGTLFVTQGSTTLNSPADYSISNVLNDTGFTINFVGTLTAPVTVSYSTYYNNDWILPVGSTTNFLNDATVNWTGTLPSQEITVHGTFTPRDEVKNNGFKNGSYNAATKQLTWVVGVNYNGKTINHAVVKDLLESQQKLVPGSLKVYEMNIPVNGNPTMGAFVNGSEYDYLVDSGNTLILNFKAAISKAYYIVYSTSLDGELIDTNVSNTANVYETAAPVSKNLTATVNIPKAGEYVNKNGTQSGDKINWTININRGQSTVDTAKITDIPSDNQFLLPDSFHLYATSVASDSSITKTTELLKGTDYNVVILTDNDGKQKFELTFTHQISKPYILEYQSLIVANDNDTVSNQVSFTGSNDTTVSKSTSKNVIVAVSSGSGTGSGVRGSLAVKKVDSGNHALLLNGATFELYRKTGATTKILFSTLTTDSTGIVLFKNLLQGDYVLKEVAAPTGYTLDSSERAVTINSTTAINLEVTNVKVPPVVVPTPTPAVPTPTPTPVVPTPTPVVPTPTPTVPTPTPTPSSGGGESTPAPSTSPSPSPSASPKPTPSASPTPAPSASPTPAPSASPTPAPSASPTPKPQADEKVTNQDTPIEGNIEVPLGSTPSIGKQPENGTVTIDPNGHWVYTPNPGFTGNESIKVVLRNGTGEATEATIDIEVQKVPLGNKKSGQTLPQTGEASRRYYELAGFALIIAGVVLRRRRLNK</sequence>
<dbReference type="Gene3D" id="2.60.40.3440">
    <property type="match status" value="1"/>
</dbReference>
<dbReference type="InterPro" id="IPR041171">
    <property type="entry name" value="SDR_Ig"/>
</dbReference>
<evidence type="ECO:0000256" key="5">
    <source>
        <dbReference type="ARBA" id="ARBA00023088"/>
    </source>
</evidence>
<feature type="compositionally biased region" description="Pro residues" evidence="6">
    <location>
        <begin position="993"/>
        <end position="1025"/>
    </location>
</feature>
<evidence type="ECO:0000259" key="8">
    <source>
        <dbReference type="Pfam" id="PF00746"/>
    </source>
</evidence>
<dbReference type="Proteomes" id="UP000615455">
    <property type="component" value="Unassembled WGS sequence"/>
</dbReference>
<evidence type="ECO:0000313" key="12">
    <source>
        <dbReference type="EMBL" id="GFZ99597.1"/>
    </source>
</evidence>
<dbReference type="Gene3D" id="2.60.40.1280">
    <property type="match status" value="1"/>
</dbReference>